<dbReference type="STRING" id="1173061.A0A0J9X9A3"/>
<evidence type="ECO:0000313" key="6">
    <source>
        <dbReference type="Proteomes" id="UP000242525"/>
    </source>
</evidence>
<dbReference type="GO" id="GO:0071513">
    <property type="term" value="C:phosphopantothenoylcysteine decarboxylase complex"/>
    <property type="evidence" value="ECO:0007669"/>
    <property type="project" value="TreeGrafter"/>
</dbReference>
<dbReference type="OrthoDB" id="1532798at2759"/>
<dbReference type="InterPro" id="IPR036551">
    <property type="entry name" value="Flavin_trans-like"/>
</dbReference>
<sequence>MVTPSTSKKSDTEGPSVVLYSTSSDASNGNRRSSIIGRPPPADLFSSLKPNATADPVVQKPLTSPSSTSITSALYTKTVDDELISRRPSVVSFTEPVGHPGHLDRTRSVGSLFHQIHHSQNPSTSINSAQNKIRPGSCPSPIDSASVAHIPSARPMSPPPLASAPSQKPTGQKVTSMIIDSDKPSELPKIVPKPNQSEISLIQTNSAPETQLSQRDSKPQDLIFRTPFATNPASKPVVSSDKKLTVTTNSNTGQDSSPISTTPSKLTPADTPAVTTMAPVTSPSPSIEPHASVSKGQQSEAKPKAQEELNSFFSDEESERHELHILIAATGSVATIKIPLIIAKLRKMYGSHAVIQLIVTTAAEHFLRTVKLPSDIKVWHDHDEWTSRRGVAETVLHVKLRRWADILLIAPLSANTLAKMANGICDNLITSVFRAWNSNTPVVVAPAMNTHMYTNPMTKKHLTVLQTSFPYVHVLKPIEKVLVCGDIGMGGMREWTDVVDNVVRHLGGLPKSIEEEEEEEEREKQEKRAAAKKRRESLDAVQAPEKRKETKIEEADEDNDDDDDDDEDDEDDDESEKARAVPQKPKLVRSNTAEI</sequence>
<gene>
    <name evidence="5" type="ORF">BN980_GECA05s06291g</name>
</gene>
<feature type="compositionally biased region" description="Polar residues" evidence="3">
    <location>
        <begin position="119"/>
        <end position="131"/>
    </location>
</feature>
<feature type="region of interest" description="Disordered" evidence="3">
    <location>
        <begin position="119"/>
        <end position="175"/>
    </location>
</feature>
<feature type="compositionally biased region" description="Polar residues" evidence="3">
    <location>
        <begin position="245"/>
        <end position="265"/>
    </location>
</feature>
<evidence type="ECO:0000313" key="5">
    <source>
        <dbReference type="EMBL" id="CDO53729.1"/>
    </source>
</evidence>
<feature type="domain" description="Flavoprotein" evidence="4">
    <location>
        <begin position="324"/>
        <end position="505"/>
    </location>
</feature>
<dbReference type="PANTHER" id="PTHR14359">
    <property type="entry name" value="HOMO-OLIGOMERIC FLAVIN CONTAINING CYS DECARBOXYLASE FAMILY"/>
    <property type="match status" value="1"/>
</dbReference>
<proteinExistence type="inferred from homology"/>
<dbReference type="Gene3D" id="3.40.50.1950">
    <property type="entry name" value="Flavin prenyltransferase-like"/>
    <property type="match status" value="1"/>
</dbReference>
<keyword evidence="1" id="KW-0173">Coenzyme A biosynthesis</keyword>
<dbReference type="Proteomes" id="UP000242525">
    <property type="component" value="Unassembled WGS sequence"/>
</dbReference>
<comment type="similarity">
    <text evidence="2">Belongs to the HFCD (homooligomeric flavin containing Cys decarboxylase) superfamily.</text>
</comment>
<evidence type="ECO:0000256" key="3">
    <source>
        <dbReference type="SAM" id="MobiDB-lite"/>
    </source>
</evidence>
<dbReference type="GO" id="GO:0015937">
    <property type="term" value="P:coenzyme A biosynthetic process"/>
    <property type="evidence" value="ECO:0007669"/>
    <property type="project" value="UniProtKB-KW"/>
</dbReference>
<dbReference type="EMBL" id="CCBN010000005">
    <property type="protein sequence ID" value="CDO53729.1"/>
    <property type="molecule type" value="Genomic_DNA"/>
</dbReference>
<feature type="region of interest" description="Disordered" evidence="3">
    <location>
        <begin position="513"/>
        <end position="595"/>
    </location>
</feature>
<dbReference type="AlphaFoldDB" id="A0A0J9X9A3"/>
<protein>
    <submittedName>
        <fullName evidence="5">Similar to Saccharomyces cerevisiae YKL088W CAB3 Subunit of a phosphopantothenoylcysteine decarboxylase complex</fullName>
    </submittedName>
</protein>
<evidence type="ECO:0000259" key="4">
    <source>
        <dbReference type="Pfam" id="PF02441"/>
    </source>
</evidence>
<dbReference type="GO" id="GO:0004633">
    <property type="term" value="F:phosphopantothenoylcysteine decarboxylase activity"/>
    <property type="evidence" value="ECO:0007669"/>
    <property type="project" value="TreeGrafter"/>
</dbReference>
<feature type="compositionally biased region" description="Basic and acidic residues" evidence="3">
    <location>
        <begin position="544"/>
        <end position="553"/>
    </location>
</feature>
<evidence type="ECO:0000256" key="1">
    <source>
        <dbReference type="ARBA" id="ARBA00022993"/>
    </source>
</evidence>
<keyword evidence="6" id="KW-1185">Reference proteome</keyword>
<reference evidence="5" key="1">
    <citation type="submission" date="2014-03" db="EMBL/GenBank/DDBJ databases">
        <authorList>
            <person name="Casaregola S."/>
        </authorList>
    </citation>
    <scope>NUCLEOTIDE SEQUENCE [LARGE SCALE GENOMIC DNA]</scope>
    <source>
        <strain evidence="5">CLIB 918</strain>
    </source>
</reference>
<dbReference type="InterPro" id="IPR003382">
    <property type="entry name" value="Flavoprotein"/>
</dbReference>
<accession>A0A0J9X9A3</accession>
<name>A0A0J9X9A3_GEOCN</name>
<dbReference type="GO" id="GO:0010181">
    <property type="term" value="F:FMN binding"/>
    <property type="evidence" value="ECO:0007669"/>
    <property type="project" value="TreeGrafter"/>
</dbReference>
<feature type="region of interest" description="Disordered" evidence="3">
    <location>
        <begin position="227"/>
        <end position="305"/>
    </location>
</feature>
<dbReference type="Pfam" id="PF02441">
    <property type="entry name" value="Flavoprotein"/>
    <property type="match status" value="1"/>
</dbReference>
<organism evidence="5 6">
    <name type="scientific">Geotrichum candidum</name>
    <name type="common">Oospora lactis</name>
    <name type="synonym">Dipodascus geotrichum</name>
    <dbReference type="NCBI Taxonomy" id="1173061"/>
    <lineage>
        <taxon>Eukaryota</taxon>
        <taxon>Fungi</taxon>
        <taxon>Dikarya</taxon>
        <taxon>Ascomycota</taxon>
        <taxon>Saccharomycotina</taxon>
        <taxon>Dipodascomycetes</taxon>
        <taxon>Dipodascales</taxon>
        <taxon>Dipodascaceae</taxon>
        <taxon>Geotrichum</taxon>
    </lineage>
</organism>
<comment type="caution">
    <text evidence="5">The sequence shown here is derived from an EMBL/GenBank/DDBJ whole genome shotgun (WGS) entry which is preliminary data.</text>
</comment>
<feature type="region of interest" description="Disordered" evidence="3">
    <location>
        <begin position="1"/>
        <end position="70"/>
    </location>
</feature>
<feature type="compositionally biased region" description="Polar residues" evidence="3">
    <location>
        <begin position="19"/>
        <end position="33"/>
    </location>
</feature>
<feature type="compositionally biased region" description="Acidic residues" evidence="3">
    <location>
        <begin position="554"/>
        <end position="575"/>
    </location>
</feature>
<evidence type="ECO:0000256" key="2">
    <source>
        <dbReference type="ARBA" id="ARBA00038350"/>
    </source>
</evidence>
<dbReference type="PANTHER" id="PTHR14359:SF6">
    <property type="entry name" value="PHOSPHOPANTOTHENOYLCYSTEINE DECARBOXYLASE"/>
    <property type="match status" value="1"/>
</dbReference>
<dbReference type="SUPFAM" id="SSF52507">
    <property type="entry name" value="Homo-oligomeric flavin-containing Cys decarboxylases, HFCD"/>
    <property type="match status" value="1"/>
</dbReference>